<evidence type="ECO:0000313" key="2">
    <source>
        <dbReference type="EMBL" id="ACR12488.1"/>
    </source>
</evidence>
<organism evidence="2 3">
    <name type="scientific">Teredinibacter turnerae (strain ATCC 39867 / T7901)</name>
    <dbReference type="NCBI Taxonomy" id="377629"/>
    <lineage>
        <taxon>Bacteria</taxon>
        <taxon>Pseudomonadati</taxon>
        <taxon>Pseudomonadota</taxon>
        <taxon>Gammaproteobacteria</taxon>
        <taxon>Cellvibrionales</taxon>
        <taxon>Cellvibrionaceae</taxon>
        <taxon>Teredinibacter</taxon>
    </lineage>
</organism>
<dbReference type="KEGG" id="ttu:TERTU_4613"/>
<proteinExistence type="predicted"/>
<evidence type="ECO:0000256" key="1">
    <source>
        <dbReference type="SAM" id="SignalP"/>
    </source>
</evidence>
<accession>C5BJW9</accession>
<keyword evidence="1" id="KW-0732">Signal</keyword>
<protein>
    <submittedName>
        <fullName evidence="2">Lipoprotein</fullName>
    </submittedName>
</protein>
<dbReference type="OrthoDB" id="9901052at2"/>
<sequence>MLRRFTLLSLLLALTACGGTEAVFAPQTGFVSIFRLQNNANYTVEVQYRPYSALSSEMIVQQIAAGDEREFFRALKVSADIEQASTPESTFQRLVFIALDGNASYPAIDKLKDSVWAREEDDPVVNYTLSLTDTDFVFATAATPFDEAPDELLLSVR</sequence>
<dbReference type="EMBL" id="CP001614">
    <property type="protein sequence ID" value="ACR12488.1"/>
    <property type="molecule type" value="Genomic_DNA"/>
</dbReference>
<gene>
    <name evidence="2" type="ordered locus">TERTU_4613</name>
</gene>
<evidence type="ECO:0000313" key="3">
    <source>
        <dbReference type="Proteomes" id="UP000009080"/>
    </source>
</evidence>
<dbReference type="HOGENOM" id="CLU_1677001_0_0_6"/>
<dbReference type="STRING" id="377629.TERTU_4613"/>
<reference evidence="2 3" key="1">
    <citation type="journal article" date="2009" name="PLoS ONE">
        <title>The complete genome of Teredinibacter turnerae T7901: an intracellular endosymbiont of marine wood-boring bivalves (shipworms).</title>
        <authorList>
            <person name="Yang J.C."/>
            <person name="Madupu R."/>
            <person name="Durkin A.S."/>
            <person name="Ekborg N.A."/>
            <person name="Pedamallu C.S."/>
            <person name="Hostetler J.B."/>
            <person name="Radune D."/>
            <person name="Toms B.S."/>
            <person name="Henrissat B."/>
            <person name="Coutinho P.M."/>
            <person name="Schwarz S."/>
            <person name="Field L."/>
            <person name="Trindade-Silva A.E."/>
            <person name="Soares C.A.G."/>
            <person name="Elshahawi S."/>
            <person name="Hanora A."/>
            <person name="Schmidt E.W."/>
            <person name="Haygood M.G."/>
            <person name="Posfai J."/>
            <person name="Benner J."/>
            <person name="Madinger C."/>
            <person name="Nove J."/>
            <person name="Anton B."/>
            <person name="Chaudhary K."/>
            <person name="Foster J."/>
            <person name="Holman A."/>
            <person name="Kumar S."/>
            <person name="Lessard P.A."/>
            <person name="Luyten Y.A."/>
            <person name="Slatko B."/>
            <person name="Wood N."/>
            <person name="Wu B."/>
            <person name="Teplitski M."/>
            <person name="Mougous J.D."/>
            <person name="Ward N."/>
            <person name="Eisen J.A."/>
            <person name="Badger J.H."/>
            <person name="Distel D.L."/>
        </authorList>
    </citation>
    <scope>NUCLEOTIDE SEQUENCE [LARGE SCALE GENOMIC DNA]</scope>
    <source>
        <strain evidence="3">ATCC 39867 / T7901</strain>
    </source>
</reference>
<keyword evidence="2" id="KW-0449">Lipoprotein</keyword>
<feature type="chain" id="PRO_5002946975" evidence="1">
    <location>
        <begin position="26"/>
        <end position="157"/>
    </location>
</feature>
<name>C5BJW9_TERTT</name>
<dbReference type="Proteomes" id="UP000009080">
    <property type="component" value="Chromosome"/>
</dbReference>
<dbReference type="PROSITE" id="PS51257">
    <property type="entry name" value="PROKAR_LIPOPROTEIN"/>
    <property type="match status" value="1"/>
</dbReference>
<feature type="signal peptide" evidence="1">
    <location>
        <begin position="1"/>
        <end position="25"/>
    </location>
</feature>
<keyword evidence="3" id="KW-1185">Reference proteome</keyword>
<dbReference type="eggNOG" id="ENOG5030SZ5">
    <property type="taxonomic scope" value="Bacteria"/>
</dbReference>
<dbReference type="AlphaFoldDB" id="C5BJW9"/>